<evidence type="ECO:0000256" key="1">
    <source>
        <dbReference type="SAM" id="MobiDB-lite"/>
    </source>
</evidence>
<accession>A0A1U7VGQ0</accession>
<sequence length="397" mass="45160">MEGDDDNVDLATREASQLREKVARDVEEPVIRNEQLVNEEERAQIIAQNQPLGTDQFANIAPCIGRPLGDYARPIYNQSGKVLKDPTPIQKEVVPENESREHLKNDVEKKKKGKKGTEKKNKGEILRREEYNKDSKHMPALAFPPKLSTEKLEKQFERFPDMLRQVNVNFPFAEILSQITSSAKFLKEILTKKMKIEETSVVKLIEHCSAFLHNKLPQKYGYPGSFTIPCSLGTLNFDKSLCDVSASINLMPLSIYKKLDNEIGEIRSAHISLQLTDKTSIIPEGIVEDFVVWVDKFVFPVEFIVMKMEEKKEVPLILGRQFLATGRAILNIHDRKIILSVGEETVTFEMNVEMSVKKEKSVASVKWKVLSTKKKAPVIEKHKCGVYPKKVKKNLSA</sequence>
<evidence type="ECO:0000313" key="3">
    <source>
        <dbReference type="RefSeq" id="XP_009767262.1"/>
    </source>
</evidence>
<keyword evidence="2" id="KW-1185">Reference proteome</keyword>
<organism evidence="2 3">
    <name type="scientific">Nicotiana sylvestris</name>
    <name type="common">Wood tobacco</name>
    <name type="synonym">South American tobacco</name>
    <dbReference type="NCBI Taxonomy" id="4096"/>
    <lineage>
        <taxon>Eukaryota</taxon>
        <taxon>Viridiplantae</taxon>
        <taxon>Streptophyta</taxon>
        <taxon>Embryophyta</taxon>
        <taxon>Tracheophyta</taxon>
        <taxon>Spermatophyta</taxon>
        <taxon>Magnoliopsida</taxon>
        <taxon>eudicotyledons</taxon>
        <taxon>Gunneridae</taxon>
        <taxon>Pentapetalae</taxon>
        <taxon>asterids</taxon>
        <taxon>lamiids</taxon>
        <taxon>Solanales</taxon>
        <taxon>Solanaceae</taxon>
        <taxon>Nicotianoideae</taxon>
        <taxon>Nicotianeae</taxon>
        <taxon>Nicotiana</taxon>
    </lineage>
</organism>
<proteinExistence type="predicted"/>
<dbReference type="PANTHER" id="PTHR33067">
    <property type="entry name" value="RNA-DIRECTED DNA POLYMERASE-RELATED"/>
    <property type="match status" value="1"/>
</dbReference>
<reference evidence="2" key="1">
    <citation type="journal article" date="2013" name="Genome Biol.">
        <title>Reference genomes and transcriptomes of Nicotiana sylvestris and Nicotiana tomentosiformis.</title>
        <authorList>
            <person name="Sierro N."/>
            <person name="Battey J.N."/>
            <person name="Ouadi S."/>
            <person name="Bovet L."/>
            <person name="Goepfert S."/>
            <person name="Bakaher N."/>
            <person name="Peitsch M.C."/>
            <person name="Ivanov N.V."/>
        </authorList>
    </citation>
    <scope>NUCLEOTIDE SEQUENCE [LARGE SCALE GENOMIC DNA]</scope>
</reference>
<dbReference type="PANTHER" id="PTHR33067:SF31">
    <property type="entry name" value="RNA-DIRECTED DNA POLYMERASE"/>
    <property type="match status" value="1"/>
</dbReference>
<reference evidence="3" key="2">
    <citation type="submission" date="2025-08" db="UniProtKB">
        <authorList>
            <consortium name="RefSeq"/>
        </authorList>
    </citation>
    <scope>IDENTIFICATION</scope>
    <source>
        <tissue evidence="3">Leaf</tissue>
    </source>
</reference>
<dbReference type="AlphaFoldDB" id="A0A1U7VGQ0"/>
<name>A0A1U7VGQ0_NICSY</name>
<dbReference type="Proteomes" id="UP000189701">
    <property type="component" value="Unplaced"/>
</dbReference>
<dbReference type="Gene3D" id="2.40.70.10">
    <property type="entry name" value="Acid Proteases"/>
    <property type="match status" value="1"/>
</dbReference>
<dbReference type="InterPro" id="IPR021109">
    <property type="entry name" value="Peptidase_aspartic_dom_sf"/>
</dbReference>
<protein>
    <submittedName>
        <fullName evidence="3">Uncharacterized protein LOC104218460</fullName>
    </submittedName>
</protein>
<dbReference type="eggNOG" id="KOG0017">
    <property type="taxonomic scope" value="Eukaryota"/>
</dbReference>
<gene>
    <name evidence="3" type="primary">LOC104218460</name>
</gene>
<evidence type="ECO:0000313" key="2">
    <source>
        <dbReference type="Proteomes" id="UP000189701"/>
    </source>
</evidence>
<dbReference type="RefSeq" id="XP_009767262.1">
    <property type="nucleotide sequence ID" value="XM_009768960.1"/>
</dbReference>
<feature type="region of interest" description="Disordered" evidence="1">
    <location>
        <begin position="93"/>
        <end position="124"/>
    </location>
</feature>
<dbReference type="CDD" id="cd00303">
    <property type="entry name" value="retropepsin_like"/>
    <property type="match status" value="1"/>
</dbReference>